<evidence type="ECO:0000259" key="3">
    <source>
        <dbReference type="Pfam" id="PF13436"/>
    </source>
</evidence>
<evidence type="ECO:0000313" key="4">
    <source>
        <dbReference type="EMBL" id="AJP49159.1"/>
    </source>
</evidence>
<dbReference type="STRING" id="1565605.PG1C_13420"/>
<feature type="chain" id="PRO_5002178699" description="Glycine-zipper-containing OmpA-like membrane domain-containing protein" evidence="2">
    <location>
        <begin position="31"/>
        <end position="176"/>
    </location>
</feature>
<dbReference type="InterPro" id="IPR025693">
    <property type="entry name" value="Gly-zipper_OmpA-like_dom"/>
</dbReference>
<sequence>MDLRSNVTTLCSLVLLAACTSLPTGPSTMALPGSKKNFEQFRRDDADCRSYALAQVGGASANQAADDAALKSAAVGAVVGAVAGAAIGGHEGAGIGAGAGVLMGSVAGTDAAQRSAYGTQQQYDNAYTQCMYAQGERVAVPAEFVGKGPQSPGYINPQPSAPPPGYYPPPPSPNPR</sequence>
<dbReference type="RefSeq" id="WP_237218209.1">
    <property type="nucleotide sequence ID" value="NZ_CP010554.1"/>
</dbReference>
<feature type="signal peptide" evidence="2">
    <location>
        <begin position="1"/>
        <end position="30"/>
    </location>
</feature>
<dbReference type="KEGG" id="rbu:PG1C_13420"/>
<reference evidence="4 5" key="1">
    <citation type="journal article" date="2015" name="Genome Announc.">
        <title>Complete Genome Sequence of a Novel Bacterium within the Family Rhodocyclaceae That Degrades Polycyclic Aromatic Hydrocarbons.</title>
        <authorList>
            <person name="Singleton D.R."/>
            <person name="Dickey A.N."/>
            <person name="Scholl E.H."/>
            <person name="Wright F.A."/>
            <person name="Aitken M.D."/>
        </authorList>
    </citation>
    <scope>NUCLEOTIDE SEQUENCE [LARGE SCALE GENOMIC DNA]</scope>
    <source>
        <strain evidence="5">PG1-Ca6</strain>
    </source>
</reference>
<gene>
    <name evidence="4" type="ORF">PG1C_13420</name>
</gene>
<protein>
    <recommendedName>
        <fullName evidence="3">Glycine-zipper-containing OmpA-like membrane domain-containing protein</fullName>
    </recommendedName>
</protein>
<feature type="compositionally biased region" description="Pro residues" evidence="1">
    <location>
        <begin position="159"/>
        <end position="176"/>
    </location>
</feature>
<evidence type="ECO:0000313" key="5">
    <source>
        <dbReference type="Proteomes" id="UP000061603"/>
    </source>
</evidence>
<name>A0A0C5JBQ0_9PROT</name>
<feature type="region of interest" description="Disordered" evidence="1">
    <location>
        <begin position="143"/>
        <end position="176"/>
    </location>
</feature>
<dbReference type="Pfam" id="PF13436">
    <property type="entry name" value="Gly-zipper_OmpA"/>
    <property type="match status" value="1"/>
</dbReference>
<dbReference type="PROSITE" id="PS51257">
    <property type="entry name" value="PROKAR_LIPOPROTEIN"/>
    <property type="match status" value="1"/>
</dbReference>
<dbReference type="EMBL" id="CP010554">
    <property type="protein sequence ID" value="AJP49159.1"/>
    <property type="molecule type" value="Genomic_DNA"/>
</dbReference>
<feature type="domain" description="Glycine-zipper-containing OmpA-like membrane" evidence="3">
    <location>
        <begin position="71"/>
        <end position="108"/>
    </location>
</feature>
<evidence type="ECO:0000256" key="2">
    <source>
        <dbReference type="SAM" id="SignalP"/>
    </source>
</evidence>
<accession>A0A0C5JBQ0</accession>
<proteinExistence type="predicted"/>
<dbReference type="AlphaFoldDB" id="A0A0C5JBQ0"/>
<organism evidence="4 5">
    <name type="scientific">Rugosibacter aromaticivorans</name>
    <dbReference type="NCBI Taxonomy" id="1565605"/>
    <lineage>
        <taxon>Bacteria</taxon>
        <taxon>Pseudomonadati</taxon>
        <taxon>Pseudomonadota</taxon>
        <taxon>Betaproteobacteria</taxon>
        <taxon>Nitrosomonadales</taxon>
        <taxon>Sterolibacteriaceae</taxon>
        <taxon>Rugosibacter</taxon>
    </lineage>
</organism>
<evidence type="ECO:0000256" key="1">
    <source>
        <dbReference type="SAM" id="MobiDB-lite"/>
    </source>
</evidence>
<keyword evidence="5" id="KW-1185">Reference proteome</keyword>
<keyword evidence="2" id="KW-0732">Signal</keyword>
<dbReference type="HOGENOM" id="CLU_119887_1_0_4"/>
<dbReference type="Proteomes" id="UP000061603">
    <property type="component" value="Chromosome"/>
</dbReference>